<accession>F4GIP5</accession>
<dbReference type="AlphaFoldDB" id="F4GIP5"/>
<dbReference type="STRING" id="760011.Spico_0955"/>
<keyword evidence="2" id="KW-1185">Reference proteome</keyword>
<dbReference type="OrthoDB" id="369685at2"/>
<dbReference type="RefSeq" id="WP_013739574.1">
    <property type="nucleotide sequence ID" value="NC_015436.1"/>
</dbReference>
<sequence>MDQNAYDFIKELEAEYGQPIDWKTYSMWFGRSDGTVRDYGVLLFRIGDIMYYEDFEKQRSILGFQLPKKSHAPAFVKLKGNFSCREVKDICKVVKASAATWLRTPSAPPLRPASKIIALLRQTVTMITMDDGTMMFFELLDEKAFKENIAQYKEA</sequence>
<reference evidence="1 2" key="2">
    <citation type="journal article" date="2012" name="Stand. Genomic Sci.">
        <title>Complete genome sequence of the termite hindgut bacterium Spirochaeta coccoides type strain (SPN1(T)), reclassification in the genus Sphaerochaeta as Sphaerochaeta coccoides comb. nov. and emendations of the family Spirochaetaceae and the genus Sphaerochaeta.</title>
        <authorList>
            <person name="Abt B."/>
            <person name="Han C."/>
            <person name="Scheuner C."/>
            <person name="Lu M."/>
            <person name="Lapidus A."/>
            <person name="Nolan M."/>
            <person name="Lucas S."/>
            <person name="Hammon N."/>
            <person name="Deshpande S."/>
            <person name="Cheng J.F."/>
            <person name="Tapia R."/>
            <person name="Goodwin L.A."/>
            <person name="Pitluck S."/>
            <person name="Liolios K."/>
            <person name="Pagani I."/>
            <person name="Ivanova N."/>
            <person name="Mavromatis K."/>
            <person name="Mikhailova N."/>
            <person name="Huntemann M."/>
            <person name="Pati A."/>
            <person name="Chen A."/>
            <person name="Palaniappan K."/>
            <person name="Land M."/>
            <person name="Hauser L."/>
            <person name="Brambilla E.M."/>
            <person name="Rohde M."/>
            <person name="Spring S."/>
            <person name="Gronow S."/>
            <person name="Goker M."/>
            <person name="Woyke T."/>
            <person name="Bristow J."/>
            <person name="Eisen J.A."/>
            <person name="Markowitz V."/>
            <person name="Hugenholtz P."/>
            <person name="Kyrpides N.C."/>
            <person name="Klenk H.P."/>
            <person name="Detter J.C."/>
        </authorList>
    </citation>
    <scope>NUCLEOTIDE SEQUENCE [LARGE SCALE GENOMIC DNA]</scope>
    <source>
        <strain evidence="2">ATCC BAA-1237 / DSM 17374 / SPN1</strain>
    </source>
</reference>
<dbReference type="EMBL" id="CP002659">
    <property type="protein sequence ID" value="AEC02179.1"/>
    <property type="molecule type" value="Genomic_DNA"/>
</dbReference>
<dbReference type="Proteomes" id="UP000007939">
    <property type="component" value="Chromosome"/>
</dbReference>
<reference evidence="2" key="1">
    <citation type="submission" date="2011-04" db="EMBL/GenBank/DDBJ databases">
        <title>The complete genome of Spirochaeta coccoides DSM 17374.</title>
        <authorList>
            <person name="Lucas S."/>
            <person name="Copeland A."/>
            <person name="Lapidus A."/>
            <person name="Bruce D."/>
            <person name="Goodwin L."/>
            <person name="Pitluck S."/>
            <person name="Peters L."/>
            <person name="Kyrpides N."/>
            <person name="Mavromatis K."/>
            <person name="Pagani I."/>
            <person name="Ivanova N."/>
            <person name="Ovchinnikova G."/>
            <person name="Lu M."/>
            <person name="Detter J.C."/>
            <person name="Tapia R."/>
            <person name="Han C."/>
            <person name="Land M."/>
            <person name="Hauser L."/>
            <person name="Markowitz V."/>
            <person name="Cheng J.-F."/>
            <person name="Hugenholtz P."/>
            <person name="Woyke T."/>
            <person name="Wu D."/>
            <person name="Spring S."/>
            <person name="Schroeder M."/>
            <person name="Brambilla E."/>
            <person name="Klenk H.-P."/>
            <person name="Eisen J.A."/>
        </authorList>
    </citation>
    <scope>NUCLEOTIDE SEQUENCE [LARGE SCALE GENOMIC DNA]</scope>
    <source>
        <strain evidence="2">ATCC BAA-1237 / DSM 17374 / SPN1</strain>
    </source>
</reference>
<name>F4GIP5_PARC1</name>
<gene>
    <name evidence="1" type="ordered locus">Spico_0955</name>
</gene>
<dbReference type="KEGG" id="scc:Spico_0955"/>
<organism evidence="1 2">
    <name type="scientific">Parasphaerochaeta coccoides (strain ATCC BAA-1237 / DSM 17374 / SPN1)</name>
    <name type="common">Sphaerochaeta coccoides</name>
    <dbReference type="NCBI Taxonomy" id="760011"/>
    <lineage>
        <taxon>Bacteria</taxon>
        <taxon>Pseudomonadati</taxon>
        <taxon>Spirochaetota</taxon>
        <taxon>Spirochaetia</taxon>
        <taxon>Spirochaetales</taxon>
        <taxon>Sphaerochaetaceae</taxon>
        <taxon>Parasphaerochaeta</taxon>
    </lineage>
</organism>
<evidence type="ECO:0000313" key="1">
    <source>
        <dbReference type="EMBL" id="AEC02179.1"/>
    </source>
</evidence>
<evidence type="ECO:0000313" key="2">
    <source>
        <dbReference type="Proteomes" id="UP000007939"/>
    </source>
</evidence>
<dbReference type="HOGENOM" id="CLU_1676715_0_0_12"/>
<proteinExistence type="predicted"/>
<protein>
    <submittedName>
        <fullName evidence="1">Uncharacterized protein</fullName>
    </submittedName>
</protein>
<dbReference type="eggNOG" id="ENOG502ZK0U">
    <property type="taxonomic scope" value="Bacteria"/>
</dbReference>